<evidence type="ECO:0000313" key="9">
    <source>
        <dbReference type="EMBL" id="OUE04928.1"/>
    </source>
</evidence>
<gene>
    <name evidence="9" type="primary">lacZ_5</name>
    <name evidence="9" type="ORF">CMMCAS07_08260</name>
</gene>
<dbReference type="Gene3D" id="3.20.20.80">
    <property type="entry name" value="Glycosidases"/>
    <property type="match status" value="1"/>
</dbReference>
<dbReference type="Pfam" id="PF02836">
    <property type="entry name" value="Glyco_hydro_2_C"/>
    <property type="match status" value="1"/>
</dbReference>
<proteinExistence type="inferred from homology"/>
<accession>A0A251XPE3</accession>
<dbReference type="SUPFAM" id="SSF51445">
    <property type="entry name" value="(Trans)glycosidases"/>
    <property type="match status" value="1"/>
</dbReference>
<feature type="domain" description="Glycoside hydrolase family 2 catalytic" evidence="7">
    <location>
        <begin position="147"/>
        <end position="229"/>
    </location>
</feature>
<reference evidence="9 10" key="1">
    <citation type="submission" date="2016-08" db="EMBL/GenBank/DDBJ databases">
        <title>Genome sequence of Clavibacter michiganensis subsp. michiganensis strain CASJ007.</title>
        <authorList>
            <person name="Thapa S.P."/>
            <person name="Coaker G."/>
        </authorList>
    </citation>
    <scope>NUCLEOTIDE SEQUENCE [LARGE SCALE GENOMIC DNA]</scope>
    <source>
        <strain evidence="9">CASJ007</strain>
    </source>
</reference>
<dbReference type="PROSITE" id="PS00719">
    <property type="entry name" value="GLYCOSYL_HYDROL_F2_1"/>
    <property type="match status" value="1"/>
</dbReference>
<name>A0A251XPE3_CLAMM</name>
<comment type="catalytic activity">
    <reaction evidence="1">
        <text>Hydrolysis of terminal non-reducing beta-D-galactose residues in beta-D-galactosides.</text>
        <dbReference type="EC" id="3.2.1.23"/>
    </reaction>
</comment>
<dbReference type="AlphaFoldDB" id="A0A251XPE3"/>
<dbReference type="PANTHER" id="PTHR46323">
    <property type="entry name" value="BETA-GALACTOSIDASE"/>
    <property type="match status" value="1"/>
</dbReference>
<comment type="similarity">
    <text evidence="2">Belongs to the glycosyl hydrolase 2 family.</text>
</comment>
<keyword evidence="10" id="KW-1185">Reference proteome</keyword>
<evidence type="ECO:0000256" key="2">
    <source>
        <dbReference type="ARBA" id="ARBA00007401"/>
    </source>
</evidence>
<dbReference type="Gene3D" id="2.60.120.260">
    <property type="entry name" value="Galactose-binding domain-like"/>
    <property type="match status" value="1"/>
</dbReference>
<dbReference type="Proteomes" id="UP000195062">
    <property type="component" value="Unassembled WGS sequence"/>
</dbReference>
<evidence type="ECO:0000256" key="3">
    <source>
        <dbReference type="ARBA" id="ARBA00012756"/>
    </source>
</evidence>
<dbReference type="InterPro" id="IPR017853">
    <property type="entry name" value="GH"/>
</dbReference>
<evidence type="ECO:0000313" key="10">
    <source>
        <dbReference type="Proteomes" id="UP000195062"/>
    </source>
</evidence>
<feature type="compositionally biased region" description="Basic residues" evidence="6">
    <location>
        <begin position="134"/>
        <end position="147"/>
    </location>
</feature>
<dbReference type="GO" id="GO:0009341">
    <property type="term" value="C:beta-galactosidase complex"/>
    <property type="evidence" value="ECO:0007669"/>
    <property type="project" value="TreeGrafter"/>
</dbReference>
<evidence type="ECO:0000259" key="7">
    <source>
        <dbReference type="Pfam" id="PF02836"/>
    </source>
</evidence>
<feature type="region of interest" description="Disordered" evidence="6">
    <location>
        <begin position="124"/>
        <end position="147"/>
    </location>
</feature>
<dbReference type="InterPro" id="IPR008979">
    <property type="entry name" value="Galactose-bd-like_sf"/>
</dbReference>
<comment type="caution">
    <text evidence="9">The sequence shown here is derived from an EMBL/GenBank/DDBJ whole genome shotgun (WGS) entry which is preliminary data.</text>
</comment>
<dbReference type="Pfam" id="PF02837">
    <property type="entry name" value="Glyco_hydro_2_N"/>
    <property type="match status" value="1"/>
</dbReference>
<feature type="compositionally biased region" description="Basic and acidic residues" evidence="6">
    <location>
        <begin position="124"/>
        <end position="133"/>
    </location>
</feature>
<dbReference type="EMBL" id="MDHH01000001">
    <property type="protein sequence ID" value="OUE04928.1"/>
    <property type="molecule type" value="Genomic_DNA"/>
</dbReference>
<dbReference type="PRINTS" id="PR00132">
    <property type="entry name" value="GLHYDRLASE2"/>
</dbReference>
<evidence type="ECO:0000259" key="8">
    <source>
        <dbReference type="Pfam" id="PF02837"/>
    </source>
</evidence>
<feature type="domain" description="Glycosyl hydrolases family 2 sugar binding" evidence="8">
    <location>
        <begin position="3"/>
        <end position="46"/>
    </location>
</feature>
<dbReference type="InterPro" id="IPR006104">
    <property type="entry name" value="Glyco_hydro_2_N"/>
</dbReference>
<keyword evidence="4" id="KW-0378">Hydrolase</keyword>
<keyword evidence="5" id="KW-0326">Glycosidase</keyword>
<feature type="region of interest" description="Disordered" evidence="6">
    <location>
        <begin position="223"/>
        <end position="256"/>
    </location>
</feature>
<evidence type="ECO:0000256" key="5">
    <source>
        <dbReference type="ARBA" id="ARBA00023295"/>
    </source>
</evidence>
<feature type="region of interest" description="Disordered" evidence="6">
    <location>
        <begin position="84"/>
        <end position="109"/>
    </location>
</feature>
<dbReference type="InterPro" id="IPR006101">
    <property type="entry name" value="Glyco_hydro_2"/>
</dbReference>
<dbReference type="PANTHER" id="PTHR46323:SF2">
    <property type="entry name" value="BETA-GALACTOSIDASE"/>
    <property type="match status" value="1"/>
</dbReference>
<protein>
    <recommendedName>
        <fullName evidence="3">beta-galactosidase</fullName>
        <ecNumber evidence="3">3.2.1.23</ecNumber>
    </recommendedName>
</protein>
<dbReference type="GO" id="GO:0005990">
    <property type="term" value="P:lactose catabolic process"/>
    <property type="evidence" value="ECO:0007669"/>
    <property type="project" value="TreeGrafter"/>
</dbReference>
<dbReference type="InterPro" id="IPR023230">
    <property type="entry name" value="Glyco_hydro_2_CS"/>
</dbReference>
<dbReference type="SUPFAM" id="SSF49785">
    <property type="entry name" value="Galactose-binding domain-like"/>
    <property type="match status" value="1"/>
</dbReference>
<evidence type="ECO:0000256" key="4">
    <source>
        <dbReference type="ARBA" id="ARBA00022801"/>
    </source>
</evidence>
<evidence type="ECO:0000256" key="6">
    <source>
        <dbReference type="SAM" id="MobiDB-lite"/>
    </source>
</evidence>
<dbReference type="InterPro" id="IPR006103">
    <property type="entry name" value="Glyco_hydro_2_cat"/>
</dbReference>
<organism evidence="9 10">
    <name type="scientific">Clavibacter michiganensis subsp. michiganensis</name>
    <dbReference type="NCBI Taxonomy" id="33013"/>
    <lineage>
        <taxon>Bacteria</taxon>
        <taxon>Bacillati</taxon>
        <taxon>Actinomycetota</taxon>
        <taxon>Actinomycetes</taxon>
        <taxon>Micrococcales</taxon>
        <taxon>Microbacteriaceae</taxon>
        <taxon>Clavibacter</taxon>
    </lineage>
</organism>
<dbReference type="InterPro" id="IPR050347">
    <property type="entry name" value="Bact_Beta-galactosidase"/>
</dbReference>
<evidence type="ECO:0000256" key="1">
    <source>
        <dbReference type="ARBA" id="ARBA00001412"/>
    </source>
</evidence>
<dbReference type="GO" id="GO:0004565">
    <property type="term" value="F:beta-galactosidase activity"/>
    <property type="evidence" value="ECO:0007669"/>
    <property type="project" value="UniProtKB-EC"/>
</dbReference>
<dbReference type="EC" id="3.2.1.23" evidence="3"/>
<sequence length="256" mass="28611">MTELLVPGENVLGIRVHQWSAASYLEDQDQWWLPGIFRPVELLARPAGALDDVRVRADRDPADGSGRLDVQVDGAFPVVVRVPELGSTRPGRPRPTSRPSRSRGRRLERRAAAPLRRVRVVARGDREPADRLPHGAHRRRRAARRRRRLTFRGVNRHESHPERGRVFDEAEARADLELMKRSGVNAIRTSHYPPHPRLIDIADELGLWVVLECDLETHGFWTSSGGTTRPTTRAGATPTATASRAPSAATATTRRS</sequence>